<dbReference type="EMBL" id="QBLH01003521">
    <property type="protein sequence ID" value="TGZ37678.1"/>
    <property type="molecule type" value="Genomic_DNA"/>
</dbReference>
<accession>A0A4S2JTK4</accession>
<evidence type="ECO:0000313" key="2">
    <source>
        <dbReference type="Proteomes" id="UP000310200"/>
    </source>
</evidence>
<comment type="caution">
    <text evidence="1">The sequence shown here is derived from an EMBL/GenBank/DDBJ whole genome shotgun (WGS) entry which is preliminary data.</text>
</comment>
<evidence type="ECO:0000313" key="1">
    <source>
        <dbReference type="EMBL" id="TGZ37678.1"/>
    </source>
</evidence>
<name>A0A4S2JTK4_9HYME</name>
<gene>
    <name evidence="1" type="ORF">DBV15_03324</name>
</gene>
<organism evidence="1 2">
    <name type="scientific">Temnothorax longispinosus</name>
    <dbReference type="NCBI Taxonomy" id="300112"/>
    <lineage>
        <taxon>Eukaryota</taxon>
        <taxon>Metazoa</taxon>
        <taxon>Ecdysozoa</taxon>
        <taxon>Arthropoda</taxon>
        <taxon>Hexapoda</taxon>
        <taxon>Insecta</taxon>
        <taxon>Pterygota</taxon>
        <taxon>Neoptera</taxon>
        <taxon>Endopterygota</taxon>
        <taxon>Hymenoptera</taxon>
        <taxon>Apocrita</taxon>
        <taxon>Aculeata</taxon>
        <taxon>Formicoidea</taxon>
        <taxon>Formicidae</taxon>
        <taxon>Myrmicinae</taxon>
        <taxon>Temnothorax</taxon>
    </lineage>
</organism>
<dbReference type="AlphaFoldDB" id="A0A4S2JTK4"/>
<keyword evidence="2" id="KW-1185">Reference proteome</keyword>
<protein>
    <submittedName>
        <fullName evidence="1">Uncharacterized protein</fullName>
    </submittedName>
</protein>
<dbReference type="Proteomes" id="UP000310200">
    <property type="component" value="Unassembled WGS sequence"/>
</dbReference>
<sequence length="83" mass="9583">MVNVKDDASKDRLPDLTSDMCRLLSYRSLNGLVRNHRPDGDRDRKWRRGEEERSSVVAEVKVGKSSRPRRMAIGAIKLSIFKR</sequence>
<proteinExistence type="predicted"/>
<reference evidence="1 2" key="1">
    <citation type="journal article" date="2019" name="Philos. Trans. R. Soc. Lond., B, Biol. Sci.">
        <title>Ant behaviour and brain gene expression of defending hosts depend on the ecological success of the intruding social parasite.</title>
        <authorList>
            <person name="Kaur R."/>
            <person name="Stoldt M."/>
            <person name="Jongepier E."/>
            <person name="Feldmeyer B."/>
            <person name="Menzel F."/>
            <person name="Bornberg-Bauer E."/>
            <person name="Foitzik S."/>
        </authorList>
    </citation>
    <scope>NUCLEOTIDE SEQUENCE [LARGE SCALE GENOMIC DNA]</scope>
    <source>
        <tissue evidence="1">Whole body</tissue>
    </source>
</reference>